<gene>
    <name evidence="1" type="ORF">CEPIT_LOCUS10360</name>
</gene>
<reference evidence="1" key="1">
    <citation type="submission" date="2022-07" db="EMBL/GenBank/DDBJ databases">
        <authorList>
            <person name="Macas J."/>
            <person name="Novak P."/>
            <person name="Neumann P."/>
        </authorList>
    </citation>
    <scope>NUCLEOTIDE SEQUENCE</scope>
</reference>
<accession>A0AAV0D1W9</accession>
<dbReference type="EMBL" id="CAMAPF010000059">
    <property type="protein sequence ID" value="CAH9088147.1"/>
    <property type="molecule type" value="Genomic_DNA"/>
</dbReference>
<protein>
    <submittedName>
        <fullName evidence="1">Uncharacterized protein</fullName>
    </submittedName>
</protein>
<dbReference type="AlphaFoldDB" id="A0AAV0D1W9"/>
<proteinExistence type="predicted"/>
<dbReference type="PANTHER" id="PTHR37217">
    <property type="entry name" value="EXPRESSED PROTEIN"/>
    <property type="match status" value="1"/>
</dbReference>
<sequence length="265" mass="29659">MPKETKVNIMIPISLSSSLCPATPHHQRPILHIYSQHLSSRFCSFFPQSQCPSLSATPLSKGKVFAVAFEDVLEKNWSFLDTHSDHSNGEEHKQKIDKIITAAGISENSKVLISISSDEFVDSVVDLSPSKEILVVHDSLSALACIKEKHDYVKCWQGELINVPENWAPFDVVFLYFLPAIPFELSQVLEALGKRSMPGARVVISHPQGRQMVEEQRKQYPNLIVSDLPDRATLQRVAAEKSFEIHSFIDEIAFYLAVIKFNGGA</sequence>
<dbReference type="GO" id="GO:0009507">
    <property type="term" value="C:chloroplast"/>
    <property type="evidence" value="ECO:0007669"/>
    <property type="project" value="TreeGrafter"/>
</dbReference>
<evidence type="ECO:0000313" key="1">
    <source>
        <dbReference type="EMBL" id="CAH9088147.1"/>
    </source>
</evidence>
<organism evidence="1 2">
    <name type="scientific">Cuscuta epithymum</name>
    <dbReference type="NCBI Taxonomy" id="186058"/>
    <lineage>
        <taxon>Eukaryota</taxon>
        <taxon>Viridiplantae</taxon>
        <taxon>Streptophyta</taxon>
        <taxon>Embryophyta</taxon>
        <taxon>Tracheophyta</taxon>
        <taxon>Spermatophyta</taxon>
        <taxon>Magnoliopsida</taxon>
        <taxon>eudicotyledons</taxon>
        <taxon>Gunneridae</taxon>
        <taxon>Pentapetalae</taxon>
        <taxon>asterids</taxon>
        <taxon>lamiids</taxon>
        <taxon>Solanales</taxon>
        <taxon>Convolvulaceae</taxon>
        <taxon>Cuscuteae</taxon>
        <taxon>Cuscuta</taxon>
        <taxon>Cuscuta subgen. Cuscuta</taxon>
    </lineage>
</organism>
<dbReference type="PANTHER" id="PTHR37217:SF1">
    <property type="entry name" value="EXPRESSED PROTEIN"/>
    <property type="match status" value="1"/>
</dbReference>
<keyword evidence="2" id="KW-1185">Reference proteome</keyword>
<name>A0AAV0D1W9_9ASTE</name>
<comment type="caution">
    <text evidence="1">The sequence shown here is derived from an EMBL/GenBank/DDBJ whole genome shotgun (WGS) entry which is preliminary data.</text>
</comment>
<evidence type="ECO:0000313" key="2">
    <source>
        <dbReference type="Proteomes" id="UP001152523"/>
    </source>
</evidence>
<dbReference type="Proteomes" id="UP001152523">
    <property type="component" value="Unassembled WGS sequence"/>
</dbReference>